<feature type="non-terminal residue" evidence="1">
    <location>
        <position position="51"/>
    </location>
</feature>
<comment type="caution">
    <text evidence="1">The sequence shown here is derived from an EMBL/GenBank/DDBJ whole genome shotgun (WGS) entry which is preliminary data.</text>
</comment>
<dbReference type="EMBL" id="JAQRFO010000146">
    <property type="protein sequence ID" value="MDC9624102.1"/>
    <property type="molecule type" value="Genomic_DNA"/>
</dbReference>
<sequence length="51" mass="5554">MQFTIQIAVAAKSGHSHTETLFTIEKQNDPPNDTGLSLSESKLLLNAIQQS</sequence>
<keyword evidence="2" id="KW-1185">Reference proteome</keyword>
<proteinExistence type="predicted"/>
<reference evidence="1 2" key="1">
    <citation type="submission" date="2023-02" db="EMBL/GenBank/DDBJ databases">
        <title>Entomopathogenic bacteria.</title>
        <authorList>
            <person name="Machado R.A."/>
        </authorList>
    </citation>
    <scope>NUCLEOTIDE SEQUENCE [LARGE SCALE GENOMIC DNA]</scope>
    <source>
        <strain evidence="1 2">XENO-7</strain>
    </source>
</reference>
<evidence type="ECO:0000313" key="1">
    <source>
        <dbReference type="EMBL" id="MDC9624102.1"/>
    </source>
</evidence>
<evidence type="ECO:0000313" key="2">
    <source>
        <dbReference type="Proteomes" id="UP001214757"/>
    </source>
</evidence>
<dbReference type="Proteomes" id="UP001214757">
    <property type="component" value="Unassembled WGS sequence"/>
</dbReference>
<name>A0ABT5MD03_9GAMM</name>
<organism evidence="1 2">
    <name type="scientific">Xenorhabdus aichiensis</name>
    <dbReference type="NCBI Taxonomy" id="3025874"/>
    <lineage>
        <taxon>Bacteria</taxon>
        <taxon>Pseudomonadati</taxon>
        <taxon>Pseudomonadota</taxon>
        <taxon>Gammaproteobacteria</taxon>
        <taxon>Enterobacterales</taxon>
        <taxon>Morganellaceae</taxon>
        <taxon>Xenorhabdus</taxon>
    </lineage>
</organism>
<protein>
    <submittedName>
        <fullName evidence="1">ISKra4 family transposase</fullName>
    </submittedName>
</protein>
<accession>A0ABT5MD03</accession>
<gene>
    <name evidence="1" type="ORF">PSI22_21360</name>
</gene>